<dbReference type="EC" id="4.3.99.3" evidence="8"/>
<keyword evidence="11" id="KW-1185">Reference proteome</keyword>
<feature type="binding site" evidence="8">
    <location>
        <position position="30"/>
    </location>
    <ligand>
        <name>substrate</name>
    </ligand>
</feature>
<evidence type="ECO:0000256" key="4">
    <source>
        <dbReference type="ARBA" id="ARBA00022842"/>
    </source>
</evidence>
<dbReference type="InterPro" id="IPR007197">
    <property type="entry name" value="rSAM"/>
</dbReference>
<keyword evidence="6 8" id="KW-0411">Iron-sulfur</keyword>
<dbReference type="UniPathway" id="UPA00391"/>
<comment type="cofactor">
    <cofactor evidence="8">
        <name>S-adenosyl-L-methionine</name>
        <dbReference type="ChEBI" id="CHEBI:59789"/>
    </cofactor>
    <text evidence="8">Binds 1 S-adenosyl-L-methionine per subunit.</text>
</comment>
<feature type="binding site" evidence="8">
    <location>
        <begin position="40"/>
        <end position="42"/>
    </location>
    <ligand>
        <name>S-adenosyl-L-methionine</name>
        <dbReference type="ChEBI" id="CHEBI:59789"/>
    </ligand>
</feature>
<feature type="domain" description="Radical SAM core" evidence="9">
    <location>
        <begin position="21"/>
        <end position="248"/>
    </location>
</feature>
<sequence>MPCNDAQLLEVFSSIQGEAELVGYRQIFIRLAGCNLHCAYCDTDYSLREHCRVEDAPGSGQFRGIANPVSLEVIASLVSAWVDASPGMHHSISLTGGEPLLQAPVLLNWAPVLREILPLHLETNGTCAAALEPLVPHLDMISMDVKLSSVTGVATPWKLHRAFLEIASRTKVCVKAVVGEETPVEEMIDLGRMVRQMSPDTSVYLQPVTQQGKIGMSSNHLLCLQAAVAKQHANVRVVPQMHVFMNLL</sequence>
<keyword evidence="1 8" id="KW-0004">4Fe-4S</keyword>
<dbReference type="Proteomes" id="UP000182264">
    <property type="component" value="Chromosome"/>
</dbReference>
<feature type="binding site" evidence="8">
    <location>
        <begin position="15"/>
        <end position="17"/>
    </location>
    <ligand>
        <name>substrate</name>
    </ligand>
</feature>
<dbReference type="GO" id="GO:0008616">
    <property type="term" value="P:tRNA queuosine(34) biosynthetic process"/>
    <property type="evidence" value="ECO:0007669"/>
    <property type="project" value="UniProtKB-UniRule"/>
</dbReference>
<comment type="cofactor">
    <cofactor evidence="8">
        <name>[4Fe-4S] cluster</name>
        <dbReference type="ChEBI" id="CHEBI:49883"/>
    </cofactor>
    <text evidence="8">Binds 1 [4Fe-4S] cluster. The cluster is coordinated with 3 cysteines and an exchangeable S-adenosyl-L-methionine.</text>
</comment>
<organism evidence="10 11">
    <name type="scientific">Syntrophotalea acetylenica</name>
    <name type="common">Pelobacter acetylenicus</name>
    <dbReference type="NCBI Taxonomy" id="29542"/>
    <lineage>
        <taxon>Bacteria</taxon>
        <taxon>Pseudomonadati</taxon>
        <taxon>Thermodesulfobacteriota</taxon>
        <taxon>Desulfuromonadia</taxon>
        <taxon>Desulfuromonadales</taxon>
        <taxon>Syntrophotaleaceae</taxon>
        <taxon>Syntrophotalea</taxon>
    </lineage>
</organism>
<name>A0A1L3GIT0_SYNAC</name>
<feature type="binding site" evidence="8">
    <location>
        <position position="43"/>
    </location>
    <ligand>
        <name>Mg(2+)</name>
        <dbReference type="ChEBI" id="CHEBI:18420"/>
    </ligand>
</feature>
<keyword evidence="3 8" id="KW-0479">Metal-binding</keyword>
<dbReference type="KEGG" id="pace:A6070_07055"/>
<evidence type="ECO:0000256" key="2">
    <source>
        <dbReference type="ARBA" id="ARBA00022691"/>
    </source>
</evidence>
<dbReference type="PANTHER" id="PTHR42836">
    <property type="entry name" value="7-CARBOXY-7-DEAZAGUANINE SYNTHASE"/>
    <property type="match status" value="1"/>
</dbReference>
<evidence type="ECO:0000313" key="11">
    <source>
        <dbReference type="Proteomes" id="UP000182264"/>
    </source>
</evidence>
<dbReference type="Gene3D" id="3.20.20.70">
    <property type="entry name" value="Aldolase class I"/>
    <property type="match status" value="1"/>
</dbReference>
<dbReference type="AlphaFoldDB" id="A0A1L3GIT0"/>
<evidence type="ECO:0000256" key="6">
    <source>
        <dbReference type="ARBA" id="ARBA00023014"/>
    </source>
</evidence>
<feature type="binding site" evidence="8">
    <location>
        <position position="38"/>
    </location>
    <ligand>
        <name>[4Fe-4S] cluster</name>
        <dbReference type="ChEBI" id="CHEBI:49883"/>
        <note>4Fe-4S-S-AdoMet</note>
    </ligand>
</feature>
<gene>
    <name evidence="8" type="primary">queE</name>
    <name evidence="10" type="ORF">A7E75_13035</name>
</gene>
<dbReference type="STRING" id="29542.A6070_07055"/>
<comment type="caution">
    <text evidence="8">Lacks conserved residue(s) required for the propagation of feature annotation.</text>
</comment>
<comment type="similarity">
    <text evidence="8">Belongs to the radical SAM superfamily. 7-carboxy-7-deazaguanine synthase family.</text>
</comment>
<dbReference type="GO" id="GO:0051539">
    <property type="term" value="F:4 iron, 4 sulfur cluster binding"/>
    <property type="evidence" value="ECO:0007669"/>
    <property type="project" value="UniProtKB-UniRule"/>
</dbReference>
<dbReference type="SFLD" id="SFLDS00029">
    <property type="entry name" value="Radical_SAM"/>
    <property type="match status" value="1"/>
</dbReference>
<evidence type="ECO:0000256" key="3">
    <source>
        <dbReference type="ARBA" id="ARBA00022723"/>
    </source>
</evidence>
<dbReference type="GO" id="GO:0016840">
    <property type="term" value="F:carbon-nitrogen lyase activity"/>
    <property type="evidence" value="ECO:0007669"/>
    <property type="project" value="UniProtKB-UniRule"/>
</dbReference>
<accession>A0A1L3GIT0</accession>
<evidence type="ECO:0000256" key="5">
    <source>
        <dbReference type="ARBA" id="ARBA00023004"/>
    </source>
</evidence>
<dbReference type="PROSITE" id="PS51918">
    <property type="entry name" value="RADICAL_SAM"/>
    <property type="match status" value="1"/>
</dbReference>
<reference evidence="10 11" key="1">
    <citation type="journal article" date="2017" name="Genome Announc.">
        <title>Complete Genome Sequences of Two Acetylene-Fermenting Pelobacter acetylenicus Strains.</title>
        <authorList>
            <person name="Sutton J.M."/>
            <person name="Baesman S.M."/>
            <person name="Fierst J.L."/>
            <person name="Poret-Peterson A.T."/>
            <person name="Oremland R.S."/>
            <person name="Dunlap D.S."/>
            <person name="Akob D.M."/>
        </authorList>
    </citation>
    <scope>NUCLEOTIDE SEQUENCE [LARGE SCALE GENOMIC DNA]</scope>
    <source>
        <strain evidence="10 11">DSM 3247</strain>
    </source>
</reference>
<dbReference type="Pfam" id="PF04055">
    <property type="entry name" value="Radical_SAM"/>
    <property type="match status" value="1"/>
</dbReference>
<keyword evidence="8" id="KW-0671">Queuosine biosynthesis</keyword>
<feature type="binding site" evidence="8">
    <location>
        <position position="97"/>
    </location>
    <ligand>
        <name>S-adenosyl-L-methionine</name>
        <dbReference type="ChEBI" id="CHEBI:59789"/>
    </ligand>
</feature>
<dbReference type="InterPro" id="IPR013785">
    <property type="entry name" value="Aldolase_TIM"/>
</dbReference>
<dbReference type="PANTHER" id="PTHR42836:SF1">
    <property type="entry name" value="7-CARBOXY-7-DEAZAGUANINE SYNTHASE"/>
    <property type="match status" value="1"/>
</dbReference>
<feature type="binding site" evidence="8">
    <location>
        <position position="95"/>
    </location>
    <ligand>
        <name>substrate</name>
    </ligand>
</feature>
<comment type="pathway">
    <text evidence="8">Purine metabolism; 7-cyano-7-deazaguanine biosynthesis.</text>
</comment>
<evidence type="ECO:0000313" key="10">
    <source>
        <dbReference type="EMBL" id="APG25831.1"/>
    </source>
</evidence>
<evidence type="ECO:0000259" key="9">
    <source>
        <dbReference type="PROSITE" id="PS51918"/>
    </source>
</evidence>
<dbReference type="EMBL" id="CP015518">
    <property type="protein sequence ID" value="APG25831.1"/>
    <property type="molecule type" value="Genomic_DNA"/>
</dbReference>
<dbReference type="GO" id="GO:0000287">
    <property type="term" value="F:magnesium ion binding"/>
    <property type="evidence" value="ECO:0007669"/>
    <property type="project" value="UniProtKB-UniRule"/>
</dbReference>
<keyword evidence="4 8" id="KW-0460">Magnesium</keyword>
<comment type="cofactor">
    <cofactor evidence="8">
        <name>Mg(2+)</name>
        <dbReference type="ChEBI" id="CHEBI:18420"/>
    </cofactor>
</comment>
<evidence type="ECO:0000256" key="7">
    <source>
        <dbReference type="ARBA" id="ARBA00023239"/>
    </source>
</evidence>
<comment type="catalytic activity">
    <reaction evidence="8">
        <text>6-carboxy-5,6,7,8-tetrahydropterin + H(+) = 7-carboxy-7-carbaguanine + NH4(+)</text>
        <dbReference type="Rhea" id="RHEA:27974"/>
        <dbReference type="ChEBI" id="CHEBI:15378"/>
        <dbReference type="ChEBI" id="CHEBI:28938"/>
        <dbReference type="ChEBI" id="CHEBI:61032"/>
        <dbReference type="ChEBI" id="CHEBI:61036"/>
        <dbReference type="EC" id="4.3.99.3"/>
    </reaction>
</comment>
<keyword evidence="7 8" id="KW-0456">Lyase</keyword>
<feature type="binding site" evidence="8">
    <location>
        <position position="41"/>
    </location>
    <ligand>
        <name>[4Fe-4S] cluster</name>
        <dbReference type="ChEBI" id="CHEBI:49883"/>
        <note>4Fe-4S-S-AdoMet</note>
    </ligand>
</feature>
<proteinExistence type="inferred from homology"/>
<dbReference type="CDD" id="cd01335">
    <property type="entry name" value="Radical_SAM"/>
    <property type="match status" value="1"/>
</dbReference>
<dbReference type="HAMAP" id="MF_00917">
    <property type="entry name" value="QueE"/>
    <property type="match status" value="1"/>
</dbReference>
<evidence type="ECO:0000256" key="1">
    <source>
        <dbReference type="ARBA" id="ARBA00022485"/>
    </source>
</evidence>
<evidence type="ECO:0000256" key="8">
    <source>
        <dbReference type="HAMAP-Rule" id="MF_00917"/>
    </source>
</evidence>
<comment type="function">
    <text evidence="8">Catalyzes the complex heterocyclic radical-mediated conversion of 6-carboxy-5,6,7,8-tetrahydropterin (CPH4) to 7-carboxy-7-deazaguanine (CDG), a step common to the biosynthetic pathways of all 7-deazapurine-containing compounds.</text>
</comment>
<dbReference type="InterPro" id="IPR058240">
    <property type="entry name" value="rSAM_sf"/>
</dbReference>
<dbReference type="InterPro" id="IPR024924">
    <property type="entry name" value="7-CO-7-deazaguanine_synth-like"/>
</dbReference>
<dbReference type="PIRSF" id="PIRSF000370">
    <property type="entry name" value="QueE"/>
    <property type="match status" value="1"/>
</dbReference>
<keyword evidence="5 8" id="KW-0408">Iron</keyword>
<dbReference type="SUPFAM" id="SSF102114">
    <property type="entry name" value="Radical SAM enzymes"/>
    <property type="match status" value="1"/>
</dbReference>
<comment type="subunit">
    <text evidence="8">Homodimer.</text>
</comment>
<protein>
    <recommendedName>
        <fullName evidence="8">7-carboxy-7-deazaguanine synthase</fullName>
        <shortName evidence="8">CDG synthase</shortName>
        <ecNumber evidence="8">4.3.99.3</ecNumber>
    </recommendedName>
    <alternativeName>
        <fullName evidence="8">Queuosine biosynthesis protein QueE</fullName>
    </alternativeName>
</protein>
<feature type="binding site" evidence="8">
    <location>
        <position position="34"/>
    </location>
    <ligand>
        <name>[4Fe-4S] cluster</name>
        <dbReference type="ChEBI" id="CHEBI:49883"/>
        <note>4Fe-4S-S-AdoMet</note>
    </ligand>
</feature>
<dbReference type="GO" id="GO:1904047">
    <property type="term" value="F:S-adenosyl-L-methionine binding"/>
    <property type="evidence" value="ECO:0007669"/>
    <property type="project" value="UniProtKB-UniRule"/>
</dbReference>
<keyword evidence="2 8" id="KW-0949">S-adenosyl-L-methionine</keyword>